<reference evidence="2" key="1">
    <citation type="submission" date="2020-06" db="EMBL/GenBank/DDBJ databases">
        <authorList>
            <person name="Li T."/>
            <person name="Hu X."/>
            <person name="Zhang T."/>
            <person name="Song X."/>
            <person name="Zhang H."/>
            <person name="Dai N."/>
            <person name="Sheng W."/>
            <person name="Hou X."/>
            <person name="Wei L."/>
        </authorList>
    </citation>
    <scope>NUCLEOTIDE SEQUENCE</scope>
    <source>
        <strain evidence="2">KEN1</strain>
        <tissue evidence="2">Leaf</tissue>
    </source>
</reference>
<dbReference type="AlphaFoldDB" id="A0AAW2WYH1"/>
<evidence type="ECO:0000256" key="1">
    <source>
        <dbReference type="SAM" id="MobiDB-lite"/>
    </source>
</evidence>
<proteinExistence type="predicted"/>
<evidence type="ECO:0000313" key="2">
    <source>
        <dbReference type="EMBL" id="KAL0446498.1"/>
    </source>
</evidence>
<dbReference type="EMBL" id="JACGWN010000006">
    <property type="protein sequence ID" value="KAL0446498.1"/>
    <property type="molecule type" value="Genomic_DNA"/>
</dbReference>
<feature type="compositionally biased region" description="Polar residues" evidence="1">
    <location>
        <begin position="68"/>
        <end position="79"/>
    </location>
</feature>
<feature type="region of interest" description="Disordered" evidence="1">
    <location>
        <begin position="35"/>
        <end position="82"/>
    </location>
</feature>
<reference evidence="2" key="2">
    <citation type="journal article" date="2024" name="Plant">
        <title>Genomic evolution and insights into agronomic trait innovations of Sesamum species.</title>
        <authorList>
            <person name="Miao H."/>
            <person name="Wang L."/>
            <person name="Qu L."/>
            <person name="Liu H."/>
            <person name="Sun Y."/>
            <person name="Le M."/>
            <person name="Wang Q."/>
            <person name="Wei S."/>
            <person name="Zheng Y."/>
            <person name="Lin W."/>
            <person name="Duan Y."/>
            <person name="Cao H."/>
            <person name="Xiong S."/>
            <person name="Wang X."/>
            <person name="Wei L."/>
            <person name="Li C."/>
            <person name="Ma Q."/>
            <person name="Ju M."/>
            <person name="Zhao R."/>
            <person name="Li G."/>
            <person name="Mu C."/>
            <person name="Tian Q."/>
            <person name="Mei H."/>
            <person name="Zhang T."/>
            <person name="Gao T."/>
            <person name="Zhang H."/>
        </authorList>
    </citation>
    <scope>NUCLEOTIDE SEQUENCE</scope>
    <source>
        <strain evidence="2">KEN1</strain>
    </source>
</reference>
<gene>
    <name evidence="2" type="ORF">Slati_1777700</name>
</gene>
<name>A0AAW2WYH1_9LAMI</name>
<sequence>MSSSTNCPILRRTRQHLRSVVINRSALSASMVITRPRTPKLPSPSPRKIASSFPPSAERTHPYAASRQHPNPRTASRQPPSDLFLLVSPSAGFALV</sequence>
<accession>A0AAW2WYH1</accession>
<protein>
    <submittedName>
        <fullName evidence="2">Uncharacterized protein</fullName>
    </submittedName>
</protein>
<organism evidence="2">
    <name type="scientific">Sesamum latifolium</name>
    <dbReference type="NCBI Taxonomy" id="2727402"/>
    <lineage>
        <taxon>Eukaryota</taxon>
        <taxon>Viridiplantae</taxon>
        <taxon>Streptophyta</taxon>
        <taxon>Embryophyta</taxon>
        <taxon>Tracheophyta</taxon>
        <taxon>Spermatophyta</taxon>
        <taxon>Magnoliopsida</taxon>
        <taxon>eudicotyledons</taxon>
        <taxon>Gunneridae</taxon>
        <taxon>Pentapetalae</taxon>
        <taxon>asterids</taxon>
        <taxon>lamiids</taxon>
        <taxon>Lamiales</taxon>
        <taxon>Pedaliaceae</taxon>
        <taxon>Sesamum</taxon>
    </lineage>
</organism>
<comment type="caution">
    <text evidence="2">The sequence shown here is derived from an EMBL/GenBank/DDBJ whole genome shotgun (WGS) entry which is preliminary data.</text>
</comment>